<protein>
    <submittedName>
        <fullName evidence="2">Uncharacterized protein</fullName>
    </submittedName>
</protein>
<dbReference type="VEuPathDB" id="CryptoDB:Cvel_24534"/>
<feature type="compositionally biased region" description="Low complexity" evidence="1">
    <location>
        <begin position="152"/>
        <end position="169"/>
    </location>
</feature>
<dbReference type="PhylomeDB" id="A0A0G4H3B2"/>
<organism evidence="2">
    <name type="scientific">Chromera velia CCMP2878</name>
    <dbReference type="NCBI Taxonomy" id="1169474"/>
    <lineage>
        <taxon>Eukaryota</taxon>
        <taxon>Sar</taxon>
        <taxon>Alveolata</taxon>
        <taxon>Colpodellida</taxon>
        <taxon>Chromeraceae</taxon>
        <taxon>Chromera</taxon>
    </lineage>
</organism>
<feature type="compositionally biased region" description="Low complexity" evidence="1">
    <location>
        <begin position="82"/>
        <end position="95"/>
    </location>
</feature>
<evidence type="ECO:0000313" key="2">
    <source>
        <dbReference type="EMBL" id="CEM38203.1"/>
    </source>
</evidence>
<dbReference type="Gene3D" id="3.80.10.10">
    <property type="entry name" value="Ribonuclease Inhibitor"/>
    <property type="match status" value="1"/>
</dbReference>
<feature type="region of interest" description="Disordered" evidence="1">
    <location>
        <begin position="774"/>
        <end position="802"/>
    </location>
</feature>
<evidence type="ECO:0000256" key="1">
    <source>
        <dbReference type="SAM" id="MobiDB-lite"/>
    </source>
</evidence>
<proteinExistence type="predicted"/>
<feature type="region of interest" description="Disordered" evidence="1">
    <location>
        <begin position="65"/>
        <end position="184"/>
    </location>
</feature>
<reference evidence="2" key="1">
    <citation type="submission" date="2014-11" db="EMBL/GenBank/DDBJ databases">
        <authorList>
            <person name="Otto D Thomas"/>
            <person name="Naeem Raeece"/>
        </authorList>
    </citation>
    <scope>NUCLEOTIDE SEQUENCE</scope>
</reference>
<sequence length="1067" mass="117344">MVREGALHEALHMKCRSSGRWSPLWHAQIRPNIIQRAQADLHRLAERTAVHLPDQEQGRRSMNANAPEFRPSLSALPPQTFAAPLPSSSSALLPPDFEREGQSKNVAVTVPSSFPPADPEGTEHRFIQSPQSRQLHHIGNPLLPSPPDPRRASASASPSALLPQLPNPSKGASVPFRQPHPGITTASLDSLLEKEIQQREGAEEPQHPLQGQPALQEEEVTLQQQQANEVCEPRSSVTETPAESTNGSEEQPKPPGNRARHPSVQVIGGLGLPPDEDEALLPSPLPRGKTDIPAQTDCSLNHPPRMTAMPVGALSWGGQTSAGTVPDLEGKEKRNTSGVLVQEEGSGETSAIQRGSLLLESEKEQGKRKGEDVQGSPVSKLTVVPVVPCVFGGEEGGGGAATAAAAAAAGLVGRGTLQEEIDGGSEPEEQEEIVEAKVTPLHLGMESALSKSLHTISFQGFSLSGTEFGQFLEAIKEDRIQFLKFLSLQDTGLTGRELEMLCDVIEEMAKEGLMRLGEAIERGRFRGVRGLVLGRFGAVECMWGVPQERSGETCRSALYEKLRDGIRFFFESLSSLSEVARLPRLRRLSMRVFALTDAHMQYLERGIWGGNLTGLRELEINGLSGWDWEESQKAGEESLGREGMNTLVCDGVVSQEPPEGVAALPIEKLDLSGTCVSDRAPGVTLAFAQALQRGVFDRISCINLSSAEGYGCLNDVTMQQFESAISAGVLSRQKLPSLGSLGGPRPKFGIYQEWILEMKEWKEKTIAEIERQTAAKRREGEEAERLRREGEEAKERAERLRREREDTERYQRVLEEVERILDTKAREKAERGRVREMPLLPQLLALFSSERDTSDEVTIIYGRRRFFHTEWELLQSSDDRIFFLTCLEAAVPAGRRFDLTTCTSGDPCAIAMESARGNIASQLPALLDSLQLSAFKCQMRKWGSLKPGKPNMTCTKVRVKPWGLAWDFSSAVGGGKAHYLYAPHLKEESLTKLVSCLTRSLEEDRERGNYWLNNAGSLRSKMEADGVWDEEMSALQAAVQAHKNDFGRASHIWNREKGFEVLWGPSV</sequence>
<feature type="region of interest" description="Disordered" evidence="1">
    <location>
        <begin position="219"/>
        <end position="288"/>
    </location>
</feature>
<gene>
    <name evidence="2" type="ORF">Cvel_24534</name>
</gene>
<accession>A0A0G4H3B2</accession>
<feature type="compositionally biased region" description="Polar residues" evidence="1">
    <location>
        <begin position="103"/>
        <end position="112"/>
    </location>
</feature>
<feature type="compositionally biased region" description="Polar residues" evidence="1">
    <location>
        <begin position="235"/>
        <end position="249"/>
    </location>
</feature>
<dbReference type="EMBL" id="CDMZ01001835">
    <property type="protein sequence ID" value="CEM38203.1"/>
    <property type="molecule type" value="Genomic_DNA"/>
</dbReference>
<dbReference type="SUPFAM" id="SSF52047">
    <property type="entry name" value="RNI-like"/>
    <property type="match status" value="1"/>
</dbReference>
<dbReference type="InterPro" id="IPR032675">
    <property type="entry name" value="LRR_dom_sf"/>
</dbReference>
<dbReference type="AlphaFoldDB" id="A0A0G4H3B2"/>
<name>A0A0G4H3B2_9ALVE</name>